<evidence type="ECO:0000256" key="4">
    <source>
        <dbReference type="ARBA" id="ARBA00022927"/>
    </source>
</evidence>
<dbReference type="GO" id="GO:0005789">
    <property type="term" value="C:endoplasmic reticulum membrane"/>
    <property type="evidence" value="ECO:0007669"/>
    <property type="project" value="TreeGrafter"/>
</dbReference>
<dbReference type="GO" id="GO:0006888">
    <property type="term" value="P:endoplasmic reticulum to Golgi vesicle-mediated transport"/>
    <property type="evidence" value="ECO:0007669"/>
    <property type="project" value="TreeGrafter"/>
</dbReference>
<evidence type="ECO:0000256" key="2">
    <source>
        <dbReference type="ARBA" id="ARBA00022448"/>
    </source>
</evidence>
<evidence type="ECO:0000256" key="8">
    <source>
        <dbReference type="SAM" id="SignalP"/>
    </source>
</evidence>
<accession>A0AAF0JF06</accession>
<dbReference type="Proteomes" id="UP001217754">
    <property type="component" value="Chromosome 2"/>
</dbReference>
<sequence length="66" mass="7297">MLGLGTIFYTALLLVNAIAVLNEDRFLNRIGWSTNSRSMSFDDTGDAGVKARLVNLISAVRVLLRR</sequence>
<keyword evidence="8" id="KW-0732">Signal</keyword>
<evidence type="ECO:0000313" key="9">
    <source>
        <dbReference type="EMBL" id="WFD38476.1"/>
    </source>
</evidence>
<dbReference type="EMBL" id="CP119959">
    <property type="protein sequence ID" value="WFD38476.1"/>
    <property type="molecule type" value="Genomic_DNA"/>
</dbReference>
<evidence type="ECO:0008006" key="11">
    <source>
        <dbReference type="Google" id="ProtNLM"/>
    </source>
</evidence>
<proteinExistence type="inferred from homology"/>
<protein>
    <recommendedName>
        <fullName evidence="11">Yos1-like protein</fullName>
    </recommendedName>
</protein>
<evidence type="ECO:0000256" key="5">
    <source>
        <dbReference type="ARBA" id="ARBA00022989"/>
    </source>
</evidence>
<dbReference type="RefSeq" id="XP_060121373.1">
    <property type="nucleotide sequence ID" value="XM_060265390.1"/>
</dbReference>
<organism evidence="9 10">
    <name type="scientific">Malassezia japonica</name>
    <dbReference type="NCBI Taxonomy" id="223818"/>
    <lineage>
        <taxon>Eukaryota</taxon>
        <taxon>Fungi</taxon>
        <taxon>Dikarya</taxon>
        <taxon>Basidiomycota</taxon>
        <taxon>Ustilaginomycotina</taxon>
        <taxon>Malasseziomycetes</taxon>
        <taxon>Malasseziales</taxon>
        <taxon>Malasseziaceae</taxon>
        <taxon>Malassezia</taxon>
    </lineage>
</organism>
<keyword evidence="2" id="KW-0813">Transport</keyword>
<evidence type="ECO:0000256" key="6">
    <source>
        <dbReference type="ARBA" id="ARBA00023136"/>
    </source>
</evidence>
<dbReference type="GO" id="GO:0030134">
    <property type="term" value="C:COPII-coated ER to Golgi transport vesicle"/>
    <property type="evidence" value="ECO:0007669"/>
    <property type="project" value="TreeGrafter"/>
</dbReference>
<keyword evidence="4" id="KW-0653">Protein transport</keyword>
<dbReference type="GO" id="GO:0000139">
    <property type="term" value="C:Golgi membrane"/>
    <property type="evidence" value="ECO:0007669"/>
    <property type="project" value="TreeGrafter"/>
</dbReference>
<evidence type="ECO:0000256" key="1">
    <source>
        <dbReference type="ARBA" id="ARBA00004370"/>
    </source>
</evidence>
<dbReference type="Pfam" id="PF08571">
    <property type="entry name" value="Yos1"/>
    <property type="match status" value="1"/>
</dbReference>
<reference evidence="9" key="1">
    <citation type="submission" date="2023-03" db="EMBL/GenBank/DDBJ databases">
        <title>Mating type loci evolution in Malassezia.</title>
        <authorList>
            <person name="Coelho M.A."/>
        </authorList>
    </citation>
    <scope>NUCLEOTIDE SEQUENCE</scope>
    <source>
        <strain evidence="9">CBS 9431</strain>
    </source>
</reference>
<comment type="similarity">
    <text evidence="7">Belongs to the YOS1 family.</text>
</comment>
<evidence type="ECO:0000256" key="7">
    <source>
        <dbReference type="ARBA" id="ARBA00024203"/>
    </source>
</evidence>
<dbReference type="AlphaFoldDB" id="A0AAF0JF06"/>
<evidence type="ECO:0000256" key="3">
    <source>
        <dbReference type="ARBA" id="ARBA00022692"/>
    </source>
</evidence>
<keyword evidence="3" id="KW-0812">Transmembrane</keyword>
<gene>
    <name evidence="9" type="ORF">MJAP1_001429</name>
</gene>
<keyword evidence="6" id="KW-0472">Membrane</keyword>
<dbReference type="PANTHER" id="PTHR15858:SF0">
    <property type="entry name" value="IMMEDIATE EARLY RESPONSE 3-INTERACTING PROTEIN 1"/>
    <property type="match status" value="1"/>
</dbReference>
<dbReference type="InterPro" id="IPR013880">
    <property type="entry name" value="Yos1"/>
</dbReference>
<keyword evidence="5" id="KW-1133">Transmembrane helix</keyword>
<feature type="signal peptide" evidence="8">
    <location>
        <begin position="1"/>
        <end position="17"/>
    </location>
</feature>
<feature type="chain" id="PRO_5041995721" description="Yos1-like protein" evidence="8">
    <location>
        <begin position="18"/>
        <end position="66"/>
    </location>
</feature>
<dbReference type="GeneID" id="85225078"/>
<name>A0AAF0JF06_9BASI</name>
<keyword evidence="10" id="KW-1185">Reference proteome</keyword>
<dbReference type="PANTHER" id="PTHR15858">
    <property type="entry name" value="IMMEDIATE EARLY RESPONSE 3-INTERACTING PROTEIN 1"/>
    <property type="match status" value="1"/>
</dbReference>
<dbReference type="GO" id="GO:0015031">
    <property type="term" value="P:protein transport"/>
    <property type="evidence" value="ECO:0007669"/>
    <property type="project" value="UniProtKB-KW"/>
</dbReference>
<comment type="subcellular location">
    <subcellularLocation>
        <location evidence="1">Membrane</location>
    </subcellularLocation>
</comment>
<evidence type="ECO:0000313" key="10">
    <source>
        <dbReference type="Proteomes" id="UP001217754"/>
    </source>
</evidence>